<dbReference type="InterPro" id="IPR036909">
    <property type="entry name" value="Cyt_c-like_dom_sf"/>
</dbReference>
<evidence type="ECO:0000256" key="1">
    <source>
        <dbReference type="ARBA" id="ARBA00004418"/>
    </source>
</evidence>
<organism evidence="14 15">
    <name type="scientific">Yoonia vestfoldensis</name>
    <dbReference type="NCBI Taxonomy" id="245188"/>
    <lineage>
        <taxon>Bacteria</taxon>
        <taxon>Pseudomonadati</taxon>
        <taxon>Pseudomonadota</taxon>
        <taxon>Alphaproteobacteria</taxon>
        <taxon>Rhodobacterales</taxon>
        <taxon>Paracoccaceae</taxon>
        <taxon>Yoonia</taxon>
    </lineage>
</organism>
<feature type="binding site" description="covalent" evidence="11">
    <location>
        <position position="79"/>
    </location>
    <ligand>
        <name>heme c</name>
        <dbReference type="ChEBI" id="CHEBI:61717"/>
        <label>1</label>
    </ligand>
</feature>
<keyword evidence="2" id="KW-0813">Transport</keyword>
<dbReference type="PANTHER" id="PTHR30600">
    <property type="entry name" value="CYTOCHROME C PEROXIDASE-RELATED"/>
    <property type="match status" value="1"/>
</dbReference>
<dbReference type="GO" id="GO:0042597">
    <property type="term" value="C:periplasmic space"/>
    <property type="evidence" value="ECO:0007669"/>
    <property type="project" value="UniProtKB-SubCell"/>
</dbReference>
<protein>
    <submittedName>
        <fullName evidence="14">Cytochrome c551 peroxidase</fullName>
        <ecNumber evidence="14">1.11.1.5</ecNumber>
    </submittedName>
</protein>
<proteinExistence type="predicted"/>
<keyword evidence="10 12" id="KW-0408">Iron</keyword>
<feature type="binding site" description="covalent" evidence="11">
    <location>
        <position position="82"/>
    </location>
    <ligand>
        <name>heme c</name>
        <dbReference type="ChEBI" id="CHEBI:61717"/>
        <label>1</label>
    </ligand>
</feature>
<keyword evidence="9 14" id="KW-0560">Oxidoreductase</keyword>
<dbReference type="PANTHER" id="PTHR30600:SF7">
    <property type="entry name" value="CYTOCHROME C PEROXIDASE-RELATED"/>
    <property type="match status" value="1"/>
</dbReference>
<evidence type="ECO:0000256" key="5">
    <source>
        <dbReference type="ARBA" id="ARBA00022723"/>
    </source>
</evidence>
<dbReference type="InterPro" id="IPR004852">
    <property type="entry name" value="Di-haem_cyt_c_peroxidsae"/>
</dbReference>
<evidence type="ECO:0000256" key="11">
    <source>
        <dbReference type="PIRSR" id="PIRSR000294-1"/>
    </source>
</evidence>
<evidence type="ECO:0000313" key="14">
    <source>
        <dbReference type="EMBL" id="ARU00928.1"/>
    </source>
</evidence>
<evidence type="ECO:0000256" key="4">
    <source>
        <dbReference type="ARBA" id="ARBA00022617"/>
    </source>
</evidence>
<dbReference type="GO" id="GO:0009055">
    <property type="term" value="F:electron transfer activity"/>
    <property type="evidence" value="ECO:0007669"/>
    <property type="project" value="InterPro"/>
</dbReference>
<comment type="cofactor">
    <cofactor evidence="11">
        <name>heme</name>
        <dbReference type="ChEBI" id="CHEBI:30413"/>
    </cofactor>
    <text evidence="11">Binds 2 heme groups.</text>
</comment>
<feature type="binding site" description="axial binding residue" evidence="12">
    <location>
        <position position="83"/>
    </location>
    <ligand>
        <name>heme c</name>
        <dbReference type="ChEBI" id="CHEBI:61717"/>
        <label>1</label>
    </ligand>
    <ligandPart>
        <name>Fe</name>
        <dbReference type="ChEBI" id="CHEBI:18248"/>
    </ligandPart>
</feature>
<evidence type="ECO:0000256" key="8">
    <source>
        <dbReference type="ARBA" id="ARBA00022982"/>
    </source>
</evidence>
<evidence type="ECO:0000256" key="7">
    <source>
        <dbReference type="ARBA" id="ARBA00022764"/>
    </source>
</evidence>
<dbReference type="InterPro" id="IPR009056">
    <property type="entry name" value="Cyt_c-like_dom"/>
</dbReference>
<dbReference type="OrthoDB" id="9805202at2"/>
<dbReference type="KEGG" id="lvs:LOKVESSMR4R_01613"/>
<comment type="PTM">
    <text evidence="11">Binds 2 heme groups per subunit.</text>
</comment>
<evidence type="ECO:0000259" key="13">
    <source>
        <dbReference type="PROSITE" id="PS51007"/>
    </source>
</evidence>
<name>A0A1Y0EBN7_9RHOB</name>
<keyword evidence="15" id="KW-1185">Reference proteome</keyword>
<evidence type="ECO:0000256" key="3">
    <source>
        <dbReference type="ARBA" id="ARBA00022559"/>
    </source>
</evidence>
<comment type="subcellular location">
    <subcellularLocation>
        <location evidence="1">Periplasm</location>
    </subcellularLocation>
</comment>
<evidence type="ECO:0000313" key="15">
    <source>
        <dbReference type="Proteomes" id="UP000195273"/>
    </source>
</evidence>
<reference evidence="14 15" key="1">
    <citation type="submission" date="2017-05" db="EMBL/GenBank/DDBJ databases">
        <title>Genome Sequence of Loktanella vestfoldensis Strain SMR4r Isolated from a Culture of the Diatom Skeletonema marinoi.</title>
        <authorList>
            <person name="Topel M."/>
            <person name="Pinder M.I.M."/>
            <person name="Johansson O.N."/>
            <person name="Kourtchenko O."/>
            <person name="Godhe A."/>
            <person name="Clarke A.K."/>
        </authorList>
    </citation>
    <scope>NUCLEOTIDE SEQUENCE [LARGE SCALE GENOMIC DNA]</scope>
    <source>
        <strain evidence="14 15">SMR4r</strain>
    </source>
</reference>
<sequence length="351" mass="37668">MHSIPLAATAAIATTFAGIALADDDLRAQELREDAQYMFEPIPLSMPDMPNNILSTDRIALGTMLFFDPRMSRSGVFSCHSCHNVGIGGADGLEVSIGHGWQKGPRNSPTVFNAVFNIAQFWDGRAADLAEQAEGPVQAGVEMNNTPDRVLDTLASMQGYVDAFATAFPGEDDPITFRNFALAIEAFEATLTTPNSRFDQYLMGADTLDDQELRGLSAFMDQGCASCHAGVNMGGQEYYPFGLVERPGADVLPAGDRGRFAVTATVADDYVFRAAPLRNIALTAPYFHSGVVWSLEEAVAVMGVSQLGAELDEAEIADIAAFLRTLTGEIPQVTHPVLPVRSATTPLPEDM</sequence>
<feature type="binding site" description="covalent" evidence="11">
    <location>
        <position position="227"/>
    </location>
    <ligand>
        <name>heme c</name>
        <dbReference type="ChEBI" id="CHEBI:61717"/>
        <label>2</label>
    </ligand>
</feature>
<keyword evidence="6" id="KW-0732">Signal</keyword>
<dbReference type="GO" id="GO:0020037">
    <property type="term" value="F:heme binding"/>
    <property type="evidence" value="ECO:0007669"/>
    <property type="project" value="InterPro"/>
</dbReference>
<feature type="binding site" description="axial binding residue" evidence="12">
    <location>
        <position position="228"/>
    </location>
    <ligand>
        <name>heme c</name>
        <dbReference type="ChEBI" id="CHEBI:61717"/>
        <label>2</label>
    </ligand>
    <ligandPart>
        <name>Fe</name>
        <dbReference type="ChEBI" id="CHEBI:18248"/>
    </ligandPart>
</feature>
<dbReference type="AlphaFoldDB" id="A0A1Y0EBN7"/>
<dbReference type="SUPFAM" id="SSF46626">
    <property type="entry name" value="Cytochrome c"/>
    <property type="match status" value="2"/>
</dbReference>
<feature type="domain" description="Cytochrome c" evidence="13">
    <location>
        <begin position="210"/>
        <end position="327"/>
    </location>
</feature>
<keyword evidence="5 12" id="KW-0479">Metal-binding</keyword>
<evidence type="ECO:0000256" key="6">
    <source>
        <dbReference type="ARBA" id="ARBA00022729"/>
    </source>
</evidence>
<dbReference type="Gene3D" id="1.10.760.10">
    <property type="entry name" value="Cytochrome c-like domain"/>
    <property type="match status" value="2"/>
</dbReference>
<feature type="domain" description="Cytochrome c" evidence="13">
    <location>
        <begin position="57"/>
        <end position="165"/>
    </location>
</feature>
<dbReference type="Proteomes" id="UP000195273">
    <property type="component" value="Chromosome"/>
</dbReference>
<dbReference type="EMBL" id="CP021431">
    <property type="protein sequence ID" value="ARU00928.1"/>
    <property type="molecule type" value="Genomic_DNA"/>
</dbReference>
<dbReference type="InterPro" id="IPR026259">
    <property type="entry name" value="MauG/Cytc_peroxidase"/>
</dbReference>
<keyword evidence="7" id="KW-0574">Periplasm</keyword>
<dbReference type="InterPro" id="IPR051395">
    <property type="entry name" value="Cytochrome_c_Peroxidase/MauG"/>
</dbReference>
<evidence type="ECO:0000256" key="10">
    <source>
        <dbReference type="ARBA" id="ARBA00023004"/>
    </source>
</evidence>
<keyword evidence="4 11" id="KW-0349">Heme</keyword>
<feature type="binding site" description="axial binding residue" evidence="12">
    <location>
        <position position="99"/>
    </location>
    <ligand>
        <name>heme c</name>
        <dbReference type="ChEBI" id="CHEBI:61717"/>
        <label>1</label>
    </ligand>
    <ligandPart>
        <name>Fe</name>
        <dbReference type="ChEBI" id="CHEBI:18248"/>
    </ligandPart>
</feature>
<feature type="binding site" description="axial binding residue" evidence="12">
    <location>
        <position position="302"/>
    </location>
    <ligand>
        <name>heme c</name>
        <dbReference type="ChEBI" id="CHEBI:61717"/>
        <label>2</label>
    </ligand>
    <ligandPart>
        <name>Fe</name>
        <dbReference type="ChEBI" id="CHEBI:18248"/>
    </ligandPart>
</feature>
<accession>A0A1Y0EBN7</accession>
<dbReference type="PIRSF" id="PIRSF000294">
    <property type="entry name" value="Cytochrome-c_peroxidase"/>
    <property type="match status" value="1"/>
</dbReference>
<evidence type="ECO:0000256" key="2">
    <source>
        <dbReference type="ARBA" id="ARBA00022448"/>
    </source>
</evidence>
<gene>
    <name evidence="14" type="primary">ccpA</name>
    <name evidence="14" type="ORF">LOKVESSMR4R_01613</name>
</gene>
<feature type="binding site" description="covalent" evidence="11">
    <location>
        <position position="224"/>
    </location>
    <ligand>
        <name>heme c</name>
        <dbReference type="ChEBI" id="CHEBI:61717"/>
        <label>2</label>
    </ligand>
</feature>
<keyword evidence="3 14" id="KW-0575">Peroxidase</keyword>
<evidence type="ECO:0000256" key="12">
    <source>
        <dbReference type="PIRSR" id="PIRSR000294-2"/>
    </source>
</evidence>
<dbReference type="GO" id="GO:0046872">
    <property type="term" value="F:metal ion binding"/>
    <property type="evidence" value="ECO:0007669"/>
    <property type="project" value="UniProtKB-KW"/>
</dbReference>
<dbReference type="Pfam" id="PF03150">
    <property type="entry name" value="CCP_MauG"/>
    <property type="match status" value="1"/>
</dbReference>
<dbReference type="GO" id="GO:0004130">
    <property type="term" value="F:cytochrome-c peroxidase activity"/>
    <property type="evidence" value="ECO:0007669"/>
    <property type="project" value="UniProtKB-EC"/>
</dbReference>
<keyword evidence="8" id="KW-0249">Electron transport</keyword>
<dbReference type="RefSeq" id="WP_087207304.1">
    <property type="nucleotide sequence ID" value="NZ_CP021431.1"/>
</dbReference>
<evidence type="ECO:0000256" key="9">
    <source>
        <dbReference type="ARBA" id="ARBA00023002"/>
    </source>
</evidence>
<dbReference type="FunFam" id="1.10.760.10:FF:000004">
    <property type="entry name" value="Cytochrome c peroxidase"/>
    <property type="match status" value="1"/>
</dbReference>
<dbReference type="EC" id="1.11.1.5" evidence="14"/>
<dbReference type="PROSITE" id="PS51007">
    <property type="entry name" value="CYTC"/>
    <property type="match status" value="2"/>
</dbReference>